<evidence type="ECO:0000313" key="1">
    <source>
        <dbReference type="EMBL" id="HJB14199.1"/>
    </source>
</evidence>
<dbReference type="AlphaFoldDB" id="A0A9D2LKF9"/>
<comment type="caution">
    <text evidence="1">The sequence shown here is derived from an EMBL/GenBank/DDBJ whole genome shotgun (WGS) entry which is preliminary data.</text>
</comment>
<accession>A0A9D2LKF9</accession>
<name>A0A9D2LKF9_9FIRM</name>
<protein>
    <submittedName>
        <fullName evidence="1">Uncharacterized protein</fullName>
    </submittedName>
</protein>
<organism evidence="1 2">
    <name type="scientific">Candidatus Oscillibacter excrementigallinarum</name>
    <dbReference type="NCBI Taxonomy" id="2838716"/>
    <lineage>
        <taxon>Bacteria</taxon>
        <taxon>Bacillati</taxon>
        <taxon>Bacillota</taxon>
        <taxon>Clostridia</taxon>
        <taxon>Eubacteriales</taxon>
        <taxon>Oscillospiraceae</taxon>
        <taxon>Oscillibacter</taxon>
    </lineage>
</organism>
<sequence>MGRLCLTIRIKCGAPAGPARWGAALRRCQVETLPPLEAMNLIYEWKQKLK</sequence>
<proteinExistence type="predicted"/>
<dbReference type="Proteomes" id="UP000823824">
    <property type="component" value="Unassembled WGS sequence"/>
</dbReference>
<evidence type="ECO:0000313" key="2">
    <source>
        <dbReference type="Proteomes" id="UP000823824"/>
    </source>
</evidence>
<reference evidence="1" key="2">
    <citation type="submission" date="2021-04" db="EMBL/GenBank/DDBJ databases">
        <authorList>
            <person name="Gilroy R."/>
        </authorList>
    </citation>
    <scope>NUCLEOTIDE SEQUENCE</scope>
    <source>
        <strain evidence="1">ChiBcec18-1249</strain>
    </source>
</reference>
<reference evidence="1" key="1">
    <citation type="journal article" date="2021" name="PeerJ">
        <title>Extensive microbial diversity within the chicken gut microbiome revealed by metagenomics and culture.</title>
        <authorList>
            <person name="Gilroy R."/>
            <person name="Ravi A."/>
            <person name="Getino M."/>
            <person name="Pursley I."/>
            <person name="Horton D.L."/>
            <person name="Alikhan N.F."/>
            <person name="Baker D."/>
            <person name="Gharbi K."/>
            <person name="Hall N."/>
            <person name="Watson M."/>
            <person name="Adriaenssens E.M."/>
            <person name="Foster-Nyarko E."/>
            <person name="Jarju S."/>
            <person name="Secka A."/>
            <person name="Antonio M."/>
            <person name="Oren A."/>
            <person name="Chaudhuri R.R."/>
            <person name="La Ragione R."/>
            <person name="Hildebrand F."/>
            <person name="Pallen M.J."/>
        </authorList>
    </citation>
    <scope>NUCLEOTIDE SEQUENCE</scope>
    <source>
        <strain evidence="1">ChiBcec18-1249</strain>
    </source>
</reference>
<dbReference type="EMBL" id="DWZJ01000100">
    <property type="protein sequence ID" value="HJB14199.1"/>
    <property type="molecule type" value="Genomic_DNA"/>
</dbReference>
<gene>
    <name evidence="1" type="ORF">H9787_10895</name>
</gene>